<dbReference type="EMBL" id="NCKW01020313">
    <property type="protein sequence ID" value="POM58218.1"/>
    <property type="molecule type" value="Genomic_DNA"/>
</dbReference>
<dbReference type="AlphaFoldDB" id="A0A2P4WY38"/>
<keyword evidence="2" id="KW-1185">Reference proteome</keyword>
<sequence>MHRPTGAKVPLIYHHKMGSRELPVPGASCEEANTNAYSQTDDYRYTSAKVEPIADVMPSIDVALEHCRASVPQKQQRVHIIYDQIKECSLLHACLKEMLDEYGFIMNPKKCSLFQTKVSMVWTHHNFEKYASTKTGAELQQLLCASYWMRSGLVGYVQQCDHSRSGLTRRVENGEGCCGKQMTFSTAEPTILEGLKDLLRHSTLLAYSDRAKQLCVLSDTSTSDWVQITGGYGDSFIDFAFNWSVIENENYPILLEYRYLIKHISGIHNVWDDMGRYRF</sequence>
<accession>A0A2P4WY38</accession>
<gene>
    <name evidence="1" type="ORF">PHPALM_37167</name>
</gene>
<comment type="caution">
    <text evidence="1">The sequence shown here is derived from an EMBL/GenBank/DDBJ whole genome shotgun (WGS) entry which is preliminary data.</text>
</comment>
<dbReference type="InterPro" id="IPR043502">
    <property type="entry name" value="DNA/RNA_pol_sf"/>
</dbReference>
<evidence type="ECO:0000313" key="1">
    <source>
        <dbReference type="EMBL" id="POM58218.1"/>
    </source>
</evidence>
<proteinExistence type="predicted"/>
<dbReference type="Proteomes" id="UP000237271">
    <property type="component" value="Unassembled WGS sequence"/>
</dbReference>
<organism evidence="1 2">
    <name type="scientific">Phytophthora palmivora</name>
    <dbReference type="NCBI Taxonomy" id="4796"/>
    <lineage>
        <taxon>Eukaryota</taxon>
        <taxon>Sar</taxon>
        <taxon>Stramenopiles</taxon>
        <taxon>Oomycota</taxon>
        <taxon>Peronosporomycetes</taxon>
        <taxon>Peronosporales</taxon>
        <taxon>Peronosporaceae</taxon>
        <taxon>Phytophthora</taxon>
    </lineage>
</organism>
<evidence type="ECO:0000313" key="2">
    <source>
        <dbReference type="Proteomes" id="UP000237271"/>
    </source>
</evidence>
<dbReference type="OrthoDB" id="9908684at2759"/>
<dbReference type="SUPFAM" id="SSF56672">
    <property type="entry name" value="DNA/RNA polymerases"/>
    <property type="match status" value="1"/>
</dbReference>
<protein>
    <submittedName>
        <fullName evidence="1">Uncharacterized protein</fullName>
    </submittedName>
</protein>
<reference evidence="1 2" key="1">
    <citation type="journal article" date="2017" name="Genome Biol. Evol.">
        <title>Phytophthora megakarya and P. palmivora, closely related causal agents of cacao black pod rot, underwent increases in genome sizes and gene numbers by different mechanisms.</title>
        <authorList>
            <person name="Ali S.S."/>
            <person name="Shao J."/>
            <person name="Lary D.J."/>
            <person name="Kronmiller B."/>
            <person name="Shen D."/>
            <person name="Strem M.D."/>
            <person name="Amoako-Attah I."/>
            <person name="Akrofi A.Y."/>
            <person name="Begoude B.A."/>
            <person name="Ten Hoopen G.M."/>
            <person name="Coulibaly K."/>
            <person name="Kebe B.I."/>
            <person name="Melnick R.L."/>
            <person name="Guiltinan M.J."/>
            <person name="Tyler B.M."/>
            <person name="Meinhardt L.W."/>
            <person name="Bailey B.A."/>
        </authorList>
    </citation>
    <scope>NUCLEOTIDE SEQUENCE [LARGE SCALE GENOMIC DNA]</scope>
    <source>
        <strain evidence="2">sbr112.9</strain>
    </source>
</reference>
<name>A0A2P4WY38_9STRA</name>